<dbReference type="EMBL" id="JAVDXW010000001">
    <property type="protein sequence ID" value="MDR7300642.1"/>
    <property type="molecule type" value="Genomic_DNA"/>
</dbReference>
<keyword evidence="4" id="KW-0378">Hydrolase</keyword>
<evidence type="ECO:0000313" key="5">
    <source>
        <dbReference type="Proteomes" id="UP001180845"/>
    </source>
</evidence>
<dbReference type="Pfam" id="PF01368">
    <property type="entry name" value="DHH"/>
    <property type="match status" value="1"/>
</dbReference>
<feature type="region of interest" description="Disordered" evidence="1">
    <location>
        <begin position="1"/>
        <end position="27"/>
    </location>
</feature>
<dbReference type="GO" id="GO:0008441">
    <property type="term" value="F:3'(2'),5'-bisphosphate nucleotidase activity"/>
    <property type="evidence" value="ECO:0007669"/>
    <property type="project" value="UniProtKB-EC"/>
</dbReference>
<gene>
    <name evidence="4" type="ORF">JOF55_000823</name>
</gene>
<evidence type="ECO:0000256" key="1">
    <source>
        <dbReference type="SAM" id="MobiDB-lite"/>
    </source>
</evidence>
<dbReference type="AlphaFoldDB" id="A0AAE4CM59"/>
<feature type="domain" description="DHHA1" evidence="3">
    <location>
        <begin position="259"/>
        <end position="346"/>
    </location>
</feature>
<reference evidence="4" key="1">
    <citation type="submission" date="2023-07" db="EMBL/GenBank/DDBJ databases">
        <title>Sequencing the genomes of 1000 actinobacteria strains.</title>
        <authorList>
            <person name="Klenk H.-P."/>
        </authorList>
    </citation>
    <scope>NUCLEOTIDE SEQUENCE</scope>
    <source>
        <strain evidence="4">DSM 45977</strain>
    </source>
</reference>
<dbReference type="InterPro" id="IPR051319">
    <property type="entry name" value="Oligoribo/pAp-PDE_c-di-AMP_PDE"/>
</dbReference>
<feature type="domain" description="DDH" evidence="2">
    <location>
        <begin position="42"/>
        <end position="187"/>
    </location>
</feature>
<sequence length="353" mass="36922">MSGRIGTAPVDGAEGREETDGTDSLGPALHDAADLLARADDVTLLAHVNPDADALGSALALGMALRHRGATVRVSFGTPAEPPFSLRELDAEGIVVPADEVPATPPTLVVLDTGSLQRVGALADRVEATVAAGGDVVVIDHHVANTRFGTHHVIDESAEATVVIVLRLLDLLGVEMDLPIAHCLYAGLVTDTRSFRRAGTATHRMAMRLLEAGVDPETTTRQLMDTHPFGWLGMLSEVLSEARLEPESARGLGLVHATVRLAHSEGLRGEELDSVIDVVRTTAEADVAAVLKETAPDRWSVSLRSDGRIDVGWAASACGGGGHHLASGFTTEGSAEDLLAALRNALTEAPLLD</sequence>
<dbReference type="Proteomes" id="UP001180845">
    <property type="component" value="Unassembled WGS sequence"/>
</dbReference>
<evidence type="ECO:0000259" key="3">
    <source>
        <dbReference type="Pfam" id="PF02272"/>
    </source>
</evidence>
<dbReference type="PANTHER" id="PTHR47618:SF1">
    <property type="entry name" value="BIFUNCTIONAL OLIGORIBONUCLEASE AND PAP PHOSPHATASE NRNA"/>
    <property type="match status" value="1"/>
</dbReference>
<protein>
    <submittedName>
        <fullName evidence="4">Phosphoesterase RecJ-like protein</fullName>
        <ecNumber evidence="4">3.1.13.3</ecNumber>
        <ecNumber evidence="4">3.1.3.7</ecNumber>
    </submittedName>
</protein>
<dbReference type="InterPro" id="IPR038763">
    <property type="entry name" value="DHH_sf"/>
</dbReference>
<evidence type="ECO:0000259" key="2">
    <source>
        <dbReference type="Pfam" id="PF01368"/>
    </source>
</evidence>
<accession>A0AAE4CM59</accession>
<name>A0AAE4CM59_9ACTN</name>
<dbReference type="Gene3D" id="3.90.1640.10">
    <property type="entry name" value="inorganic pyrophosphatase (n-terminal core)"/>
    <property type="match status" value="1"/>
</dbReference>
<keyword evidence="5" id="KW-1185">Reference proteome</keyword>
<evidence type="ECO:0000313" key="4">
    <source>
        <dbReference type="EMBL" id="MDR7300642.1"/>
    </source>
</evidence>
<comment type="caution">
    <text evidence="4">The sequence shown here is derived from an EMBL/GenBank/DDBJ whole genome shotgun (WGS) entry which is preliminary data.</text>
</comment>
<dbReference type="PANTHER" id="PTHR47618">
    <property type="entry name" value="BIFUNCTIONAL OLIGORIBONUCLEASE AND PAP PHOSPHATASE NRNA"/>
    <property type="match status" value="1"/>
</dbReference>
<dbReference type="InterPro" id="IPR001667">
    <property type="entry name" value="DDH_dom"/>
</dbReference>
<dbReference type="Gene3D" id="3.10.310.30">
    <property type="match status" value="1"/>
</dbReference>
<dbReference type="GO" id="GO:0003676">
    <property type="term" value="F:nucleic acid binding"/>
    <property type="evidence" value="ECO:0007669"/>
    <property type="project" value="InterPro"/>
</dbReference>
<dbReference type="InterPro" id="IPR003156">
    <property type="entry name" value="DHHA1_dom"/>
</dbReference>
<dbReference type="Pfam" id="PF02272">
    <property type="entry name" value="DHHA1"/>
    <property type="match status" value="1"/>
</dbReference>
<dbReference type="EC" id="3.1.13.3" evidence="4"/>
<organism evidence="4 5">
    <name type="scientific">Haloactinomyces albus</name>
    <dbReference type="NCBI Taxonomy" id="1352928"/>
    <lineage>
        <taxon>Bacteria</taxon>
        <taxon>Bacillati</taxon>
        <taxon>Actinomycetota</taxon>
        <taxon>Actinomycetes</taxon>
        <taxon>Actinopolysporales</taxon>
        <taxon>Actinopolysporaceae</taxon>
        <taxon>Haloactinomyces</taxon>
    </lineage>
</organism>
<dbReference type="SUPFAM" id="SSF64182">
    <property type="entry name" value="DHH phosphoesterases"/>
    <property type="match status" value="1"/>
</dbReference>
<dbReference type="EC" id="3.1.3.7" evidence="4"/>
<proteinExistence type="predicted"/>